<evidence type="ECO:0000313" key="1">
    <source>
        <dbReference type="EMBL" id="CUM70049.1"/>
    </source>
</evidence>
<dbReference type="InterPro" id="IPR021359">
    <property type="entry name" value="DUF2812"/>
</dbReference>
<dbReference type="OrthoDB" id="8757095at2"/>
<name>A0A173QXK4_9FIRM</name>
<accession>A0A173QXK4</accession>
<dbReference type="AlphaFoldDB" id="A0A173QXK4"/>
<organism evidence="1 2">
    <name type="scientific">Faecalibacterium prausnitzii</name>
    <dbReference type="NCBI Taxonomy" id="853"/>
    <lineage>
        <taxon>Bacteria</taxon>
        <taxon>Bacillati</taxon>
        <taxon>Bacillota</taxon>
        <taxon>Clostridia</taxon>
        <taxon>Eubacteriales</taxon>
        <taxon>Oscillospiraceae</taxon>
        <taxon>Faecalibacterium</taxon>
    </lineage>
</organism>
<dbReference type="Proteomes" id="UP000095649">
    <property type="component" value="Unassembled WGS sequence"/>
</dbReference>
<evidence type="ECO:0000313" key="2">
    <source>
        <dbReference type="Proteomes" id="UP000095649"/>
    </source>
</evidence>
<gene>
    <name evidence="1" type="ORF">ERS852582_00111</name>
</gene>
<reference evidence="1 2" key="1">
    <citation type="submission" date="2015-09" db="EMBL/GenBank/DDBJ databases">
        <authorList>
            <consortium name="Pathogen Informatics"/>
        </authorList>
    </citation>
    <scope>NUCLEOTIDE SEQUENCE [LARGE SCALE GENOMIC DNA]</scope>
    <source>
        <strain evidence="1 2">2789STDY5834970</strain>
    </source>
</reference>
<protein>
    <submittedName>
        <fullName evidence="1">Protein of uncharacterized function (DUF2812)</fullName>
    </submittedName>
</protein>
<dbReference type="RefSeq" id="WP_055184365.1">
    <property type="nucleotide sequence ID" value="NZ_CYXN01000001.1"/>
</dbReference>
<dbReference type="Pfam" id="PF11193">
    <property type="entry name" value="DUF2812"/>
    <property type="match status" value="1"/>
</dbReference>
<sequence>MREKKTVFKLFFVWDFEKEERWLNEMAQEGWVLDNTGFSFYTFVRCEPGEFIIRLEMNPSSDYRAFVKELGAEYIGGCVNWVYFRRKAELGSFELLSDIDSRLTHLSRINRMLSLICLANLILGITNSLNQARYGWLNLLCAAMLSYALGRIHGMKVALEKERSLHE</sequence>
<dbReference type="EMBL" id="CYXN01000001">
    <property type="protein sequence ID" value="CUM70049.1"/>
    <property type="molecule type" value="Genomic_DNA"/>
</dbReference>
<proteinExistence type="predicted"/>